<keyword evidence="5 7" id="KW-0694">RNA-binding</keyword>
<keyword evidence="1 7" id="KW-0699">rRNA-binding</keyword>
<dbReference type="InterPro" id="IPR002625">
    <property type="entry name" value="Smr_dom"/>
</dbReference>
<accession>A0A937FWK0</accession>
<keyword evidence="4 7" id="KW-0067">ATP-binding</keyword>
<dbReference type="SUPFAM" id="SSF160443">
    <property type="entry name" value="SMR domain-like"/>
    <property type="match status" value="1"/>
</dbReference>
<dbReference type="Proteomes" id="UP000614216">
    <property type="component" value="Unassembled WGS sequence"/>
</dbReference>
<dbReference type="InterPro" id="IPR005747">
    <property type="entry name" value="MutS2"/>
</dbReference>
<organism evidence="10 11">
    <name type="scientific">Fulvivirga marina</name>
    <dbReference type="NCBI Taxonomy" id="2494733"/>
    <lineage>
        <taxon>Bacteria</taxon>
        <taxon>Pseudomonadati</taxon>
        <taxon>Bacteroidota</taxon>
        <taxon>Cytophagia</taxon>
        <taxon>Cytophagales</taxon>
        <taxon>Fulvivirgaceae</taxon>
        <taxon>Fulvivirga</taxon>
    </lineage>
</organism>
<dbReference type="SMART" id="SM00463">
    <property type="entry name" value="SMR"/>
    <property type="match status" value="1"/>
</dbReference>
<comment type="similarity">
    <text evidence="7">Belongs to the DNA mismatch repair MutS family. MutS2 subfamily.</text>
</comment>
<gene>
    <name evidence="7" type="primary">mutS2</name>
    <name evidence="7" type="synonym">rqcU</name>
    <name evidence="10" type="ORF">JMN32_06635</name>
</gene>
<sequence>MLYPKDIEAKLGFDKIRLLLKEKCLSNLGGAIVDKITLSNKPDHIRKLLLQTEEFMKILVASELFPSSYFLDVSTALERSKTEGAFLLEEEFLNINRSLQTILSCDRFLRKRSQEFPQLHLLTNMVQFDEGICRKISDKIDDNGYVKDSASEQLAEVRQQLKSKHAQVRRTLNSIYKNAVKDGYVPEGASMTIRDGRMVIPITAEYKRRIKGFVHDESATGQTVFLEPAEVLEGNNEIRELENAEKREVIRILTALTDLLRENLDDIRRAYQFLSLIDFIRAKARLAIDMNALMPKVSDERSMRWKKARHPLLFLAYEKTGRKVVPLDIALEEEQRMIIISGPNAGGKSVCLKTVGLIQYMLQSGLLVPLGEGSVAGVFENIFIDIGDEQSIENDLSTYSSHLTNMRYFLKHTDKKTLCLIDEFGTGTDPHFGGAIAEAILDKLVERQGNGVITTHYSNIKHYAGQKEGVINGAMKFDMQNLEPLYELEIGKPGSSFSLEIAKKIGLSPQVIDYARSIAGSKSMNVDDLILKLERQEQEIARREKEARETEQLVKNLKNKYDQLYNKLENRKKEIIDSAKKEAAQLLSSTNREIEKTIRHIRENKAEKKETKRVRERLGQLKERVNPEQIIEEHEKLKVIPGKVEVGDHVRIKDKDVVGEVLDIRGKDGEVLIGGLKTMVKLNRLEKISKGMAKQAKKNPTRSVSGMNLNQKLAEFSSTLDVRGKRVEEVLGLVDKFIDDALLFNMQEIRILHGKGNGVLRDLIRNYLKDSGLVASIHDEHVERGGAGISVIELK</sequence>
<evidence type="ECO:0000256" key="6">
    <source>
        <dbReference type="ARBA" id="ARBA00023125"/>
    </source>
</evidence>
<dbReference type="SMART" id="SM00533">
    <property type="entry name" value="MUTSd"/>
    <property type="match status" value="1"/>
</dbReference>
<dbReference type="InterPro" id="IPR000432">
    <property type="entry name" value="DNA_mismatch_repair_MutS_C"/>
</dbReference>
<keyword evidence="2 7" id="KW-0547">Nucleotide-binding</keyword>
<dbReference type="Pfam" id="PF01713">
    <property type="entry name" value="Smr"/>
    <property type="match status" value="1"/>
</dbReference>
<dbReference type="PANTHER" id="PTHR48466:SF2">
    <property type="entry name" value="OS10G0509000 PROTEIN"/>
    <property type="match status" value="1"/>
</dbReference>
<dbReference type="GO" id="GO:0004519">
    <property type="term" value="F:endonuclease activity"/>
    <property type="evidence" value="ECO:0007669"/>
    <property type="project" value="UniProtKB-UniRule"/>
</dbReference>
<evidence type="ECO:0000256" key="4">
    <source>
        <dbReference type="ARBA" id="ARBA00022840"/>
    </source>
</evidence>
<comment type="function">
    <text evidence="7">Acts as a ribosome collision sensor, splitting the ribosome into its 2 subunits. Detects stalled/collided 70S ribosomes which it binds and splits by an ATP-hydrolysis driven conformational change. Acts upstream of the ribosome quality control system (RQC), a ribosome-associated complex that mediates the extraction of incompletely synthesized nascent chains from stalled ribosomes and their subsequent degradation. Probably generates substrates for RQC.</text>
</comment>
<dbReference type="Gene3D" id="3.40.50.300">
    <property type="entry name" value="P-loop containing nucleotide triphosphate hydrolases"/>
    <property type="match status" value="1"/>
</dbReference>
<comment type="function">
    <text evidence="7">Endonuclease that is involved in the suppression of homologous recombination and thus may have a key role in the control of bacterial genetic diversity.</text>
</comment>
<keyword evidence="7 10" id="KW-0255">Endonuclease</keyword>
<evidence type="ECO:0000256" key="5">
    <source>
        <dbReference type="ARBA" id="ARBA00022884"/>
    </source>
</evidence>
<evidence type="ECO:0000256" key="8">
    <source>
        <dbReference type="SAM" id="Coils"/>
    </source>
</evidence>
<dbReference type="GO" id="GO:0019843">
    <property type="term" value="F:rRNA binding"/>
    <property type="evidence" value="ECO:0007669"/>
    <property type="project" value="UniProtKB-UniRule"/>
</dbReference>
<dbReference type="SMART" id="SM00534">
    <property type="entry name" value="MUTSac"/>
    <property type="match status" value="1"/>
</dbReference>
<dbReference type="GO" id="GO:0005524">
    <property type="term" value="F:ATP binding"/>
    <property type="evidence" value="ECO:0007669"/>
    <property type="project" value="UniProtKB-UniRule"/>
</dbReference>
<dbReference type="AlphaFoldDB" id="A0A937FWK0"/>
<keyword evidence="3 7" id="KW-0378">Hydrolase</keyword>
<evidence type="ECO:0000313" key="10">
    <source>
        <dbReference type="EMBL" id="MBL6445977.1"/>
    </source>
</evidence>
<dbReference type="Pfam" id="PF20297">
    <property type="entry name" value="MSSS"/>
    <property type="match status" value="1"/>
</dbReference>
<reference evidence="10" key="1">
    <citation type="submission" date="2021-01" db="EMBL/GenBank/DDBJ databases">
        <title>Fulvivirga kasyanovii gen. nov., sp nov., a novel member of the phylum Bacteroidetes isolated from seawater in a mussel farm.</title>
        <authorList>
            <person name="Zhao L.-H."/>
            <person name="Wang Z.-J."/>
        </authorList>
    </citation>
    <scope>NUCLEOTIDE SEQUENCE</scope>
    <source>
        <strain evidence="10">29W222</strain>
    </source>
</reference>
<evidence type="ECO:0000256" key="3">
    <source>
        <dbReference type="ARBA" id="ARBA00022801"/>
    </source>
</evidence>
<dbReference type="InterPro" id="IPR007696">
    <property type="entry name" value="DNA_mismatch_repair_MutS_core"/>
</dbReference>
<dbReference type="PANTHER" id="PTHR48466">
    <property type="entry name" value="OS10G0509000 PROTEIN-RELATED"/>
    <property type="match status" value="1"/>
</dbReference>
<dbReference type="Gene3D" id="3.30.1370.110">
    <property type="match status" value="1"/>
</dbReference>
<comment type="caution">
    <text evidence="10">The sequence shown here is derived from an EMBL/GenBank/DDBJ whole genome shotgun (WGS) entry which is preliminary data.</text>
</comment>
<dbReference type="GO" id="GO:0016887">
    <property type="term" value="F:ATP hydrolysis activity"/>
    <property type="evidence" value="ECO:0007669"/>
    <property type="project" value="InterPro"/>
</dbReference>
<dbReference type="GO" id="GO:0030983">
    <property type="term" value="F:mismatched DNA binding"/>
    <property type="evidence" value="ECO:0007669"/>
    <property type="project" value="InterPro"/>
</dbReference>
<evidence type="ECO:0000259" key="9">
    <source>
        <dbReference type="PROSITE" id="PS50828"/>
    </source>
</evidence>
<dbReference type="GO" id="GO:0006298">
    <property type="term" value="P:mismatch repair"/>
    <property type="evidence" value="ECO:0007669"/>
    <property type="project" value="InterPro"/>
</dbReference>
<keyword evidence="7" id="KW-0540">Nuclease</keyword>
<keyword evidence="8" id="KW-0175">Coiled coil</keyword>
<dbReference type="GO" id="GO:0043023">
    <property type="term" value="F:ribosomal large subunit binding"/>
    <property type="evidence" value="ECO:0007669"/>
    <property type="project" value="UniProtKB-UniRule"/>
</dbReference>
<feature type="coiled-coil region" evidence="8">
    <location>
        <begin position="526"/>
        <end position="624"/>
    </location>
</feature>
<comment type="subunit">
    <text evidence="7">Homodimer. Binds to stalled ribosomes, contacting rRNA.</text>
</comment>
<dbReference type="GO" id="GO:0072344">
    <property type="term" value="P:rescue of stalled ribosome"/>
    <property type="evidence" value="ECO:0007669"/>
    <property type="project" value="UniProtKB-UniRule"/>
</dbReference>
<keyword evidence="11" id="KW-1185">Reference proteome</keyword>
<dbReference type="PROSITE" id="PS50828">
    <property type="entry name" value="SMR"/>
    <property type="match status" value="1"/>
</dbReference>
<dbReference type="Pfam" id="PF00488">
    <property type="entry name" value="MutS_V"/>
    <property type="match status" value="1"/>
</dbReference>
<dbReference type="GO" id="GO:0140664">
    <property type="term" value="F:ATP-dependent DNA damage sensor activity"/>
    <property type="evidence" value="ECO:0007669"/>
    <property type="project" value="InterPro"/>
</dbReference>
<dbReference type="RefSeq" id="WP_202855523.1">
    <property type="nucleotide sequence ID" value="NZ_JAEUGD010000020.1"/>
</dbReference>
<evidence type="ECO:0000313" key="11">
    <source>
        <dbReference type="Proteomes" id="UP000614216"/>
    </source>
</evidence>
<dbReference type="EC" id="3.1.-.-" evidence="7"/>
<dbReference type="PIRSF" id="PIRSF005814">
    <property type="entry name" value="MutS_YshD"/>
    <property type="match status" value="1"/>
</dbReference>
<dbReference type="InterPro" id="IPR036187">
    <property type="entry name" value="DNA_mismatch_repair_MutS_sf"/>
</dbReference>
<dbReference type="SUPFAM" id="SSF52540">
    <property type="entry name" value="P-loop containing nucleoside triphosphate hydrolases"/>
    <property type="match status" value="1"/>
</dbReference>
<dbReference type="EMBL" id="JAEUGD010000020">
    <property type="protein sequence ID" value="MBL6445977.1"/>
    <property type="molecule type" value="Genomic_DNA"/>
</dbReference>
<dbReference type="NCBIfam" id="TIGR01069">
    <property type="entry name" value="mutS2"/>
    <property type="match status" value="1"/>
</dbReference>
<evidence type="ECO:0000256" key="7">
    <source>
        <dbReference type="HAMAP-Rule" id="MF_00092"/>
    </source>
</evidence>
<dbReference type="SUPFAM" id="SSF48334">
    <property type="entry name" value="DNA repair protein MutS, domain III"/>
    <property type="match status" value="1"/>
</dbReference>
<dbReference type="EC" id="3.6.4.-" evidence="7"/>
<feature type="domain" description="Smr" evidence="9">
    <location>
        <begin position="720"/>
        <end position="795"/>
    </location>
</feature>
<dbReference type="HAMAP" id="MF_00092">
    <property type="entry name" value="MutS2"/>
    <property type="match status" value="1"/>
</dbReference>
<dbReference type="FunFam" id="3.40.50.300:FF:001531">
    <property type="entry name" value="Endonuclease MutS2"/>
    <property type="match status" value="1"/>
</dbReference>
<keyword evidence="6 7" id="KW-0238">DNA-binding</keyword>
<dbReference type="GO" id="GO:0045910">
    <property type="term" value="P:negative regulation of DNA recombination"/>
    <property type="evidence" value="ECO:0007669"/>
    <property type="project" value="InterPro"/>
</dbReference>
<evidence type="ECO:0000256" key="1">
    <source>
        <dbReference type="ARBA" id="ARBA00022730"/>
    </source>
</evidence>
<protein>
    <recommendedName>
        <fullName evidence="7">Endonuclease MutS2</fullName>
        <ecNumber evidence="7">3.1.-.-</ecNumber>
    </recommendedName>
    <alternativeName>
        <fullName evidence="7">Ribosome-associated protein quality control-upstream factor</fullName>
        <shortName evidence="7">RQC-upstream factor</shortName>
        <shortName evidence="7">RqcU</shortName>
        <ecNumber evidence="7">3.6.4.-</ecNumber>
    </alternativeName>
</protein>
<dbReference type="InterPro" id="IPR027417">
    <property type="entry name" value="P-loop_NTPase"/>
</dbReference>
<name>A0A937FWK0_9BACT</name>
<dbReference type="InterPro" id="IPR045076">
    <property type="entry name" value="MutS"/>
</dbReference>
<dbReference type="InterPro" id="IPR036063">
    <property type="entry name" value="Smr_dom_sf"/>
</dbReference>
<dbReference type="InterPro" id="IPR046893">
    <property type="entry name" value="MSSS"/>
</dbReference>
<proteinExistence type="inferred from homology"/>
<feature type="binding site" evidence="7">
    <location>
        <begin position="342"/>
        <end position="349"/>
    </location>
    <ligand>
        <name>ATP</name>
        <dbReference type="ChEBI" id="CHEBI:30616"/>
    </ligand>
</feature>
<evidence type="ECO:0000256" key="2">
    <source>
        <dbReference type="ARBA" id="ARBA00022741"/>
    </source>
</evidence>